<dbReference type="GO" id="GO:0030170">
    <property type="term" value="F:pyridoxal phosphate binding"/>
    <property type="evidence" value="ECO:0007669"/>
    <property type="project" value="InterPro"/>
</dbReference>
<dbReference type="HAMAP" id="MF_00375">
    <property type="entry name" value="HemL_aminotrans_3"/>
    <property type="match status" value="1"/>
</dbReference>
<dbReference type="NCBIfam" id="TIGR00713">
    <property type="entry name" value="hemL"/>
    <property type="match status" value="1"/>
</dbReference>
<dbReference type="InterPro" id="IPR015421">
    <property type="entry name" value="PyrdxlP-dep_Trfase_major"/>
</dbReference>
<organism evidence="9">
    <name type="scientific">uncultured Rubrobacteraceae bacterium</name>
    <dbReference type="NCBI Taxonomy" id="349277"/>
    <lineage>
        <taxon>Bacteria</taxon>
        <taxon>Bacillati</taxon>
        <taxon>Actinomycetota</taxon>
        <taxon>Rubrobacteria</taxon>
        <taxon>Rubrobacterales</taxon>
        <taxon>Rubrobacteraceae</taxon>
        <taxon>environmental samples</taxon>
    </lineage>
</organism>
<gene>
    <name evidence="8" type="primary">hemL</name>
    <name evidence="9" type="ORF">AVDCRST_MAG14-2435</name>
</gene>
<dbReference type="PANTHER" id="PTHR43713:SF3">
    <property type="entry name" value="GLUTAMATE-1-SEMIALDEHYDE 2,1-AMINOMUTASE 1, CHLOROPLASTIC-RELATED"/>
    <property type="match status" value="1"/>
</dbReference>
<comment type="pathway">
    <text evidence="3">Porphyrin-containing compound metabolism; protoporphyrin-IX biosynthesis; 5-aminolevulinate from L-glutamyl-tRNA(Glu): step 2/2.</text>
</comment>
<comment type="subcellular location">
    <subcellularLocation>
        <location evidence="8">Cytoplasm</location>
    </subcellularLocation>
</comment>
<name>A0A6J4R728_9ACTN</name>
<dbReference type="CDD" id="cd00610">
    <property type="entry name" value="OAT_like"/>
    <property type="match status" value="1"/>
</dbReference>
<dbReference type="InterPro" id="IPR005814">
    <property type="entry name" value="Aminotrans_3"/>
</dbReference>
<dbReference type="Pfam" id="PF00202">
    <property type="entry name" value="Aminotran_3"/>
    <property type="match status" value="1"/>
</dbReference>
<dbReference type="InterPro" id="IPR049704">
    <property type="entry name" value="Aminotrans_3_PPA_site"/>
</dbReference>
<dbReference type="Gene3D" id="3.40.640.10">
    <property type="entry name" value="Type I PLP-dependent aspartate aminotransferase-like (Major domain)"/>
    <property type="match status" value="1"/>
</dbReference>
<evidence type="ECO:0000256" key="4">
    <source>
        <dbReference type="ARBA" id="ARBA00008981"/>
    </source>
</evidence>
<evidence type="ECO:0000256" key="7">
    <source>
        <dbReference type="ARBA" id="ARBA00023244"/>
    </source>
</evidence>
<dbReference type="EC" id="5.4.3.8" evidence="8"/>
<dbReference type="FunFam" id="3.40.640.10:FF:000021">
    <property type="entry name" value="Glutamate-1-semialdehyde 2,1-aminomutase"/>
    <property type="match status" value="1"/>
</dbReference>
<dbReference type="NCBIfam" id="NF000818">
    <property type="entry name" value="PRK00062.1"/>
    <property type="match status" value="1"/>
</dbReference>
<proteinExistence type="inferred from homology"/>
<evidence type="ECO:0000256" key="1">
    <source>
        <dbReference type="ARBA" id="ARBA00001579"/>
    </source>
</evidence>
<evidence type="ECO:0000256" key="6">
    <source>
        <dbReference type="ARBA" id="ARBA00023235"/>
    </source>
</evidence>
<dbReference type="SUPFAM" id="SSF53383">
    <property type="entry name" value="PLP-dependent transferases"/>
    <property type="match status" value="1"/>
</dbReference>
<comment type="subunit">
    <text evidence="8">Homodimer.</text>
</comment>
<dbReference type="GO" id="GO:0005737">
    <property type="term" value="C:cytoplasm"/>
    <property type="evidence" value="ECO:0007669"/>
    <property type="project" value="UniProtKB-SubCell"/>
</dbReference>
<keyword evidence="7 8" id="KW-0627">Porphyrin biosynthesis</keyword>
<dbReference type="Gene3D" id="3.90.1150.10">
    <property type="entry name" value="Aspartate Aminotransferase, domain 1"/>
    <property type="match status" value="1"/>
</dbReference>
<reference evidence="9" key="1">
    <citation type="submission" date="2020-02" db="EMBL/GenBank/DDBJ databases">
        <authorList>
            <person name="Meier V. D."/>
        </authorList>
    </citation>
    <scope>NUCLEOTIDE SEQUENCE</scope>
    <source>
        <strain evidence="9">AVDCRST_MAG14</strain>
    </source>
</reference>
<evidence type="ECO:0000256" key="2">
    <source>
        <dbReference type="ARBA" id="ARBA00001933"/>
    </source>
</evidence>
<evidence type="ECO:0000256" key="5">
    <source>
        <dbReference type="ARBA" id="ARBA00022898"/>
    </source>
</evidence>
<dbReference type="PANTHER" id="PTHR43713">
    <property type="entry name" value="GLUTAMATE-1-SEMIALDEHYDE 2,1-AMINOMUTASE"/>
    <property type="match status" value="1"/>
</dbReference>
<evidence type="ECO:0000256" key="3">
    <source>
        <dbReference type="ARBA" id="ARBA00004819"/>
    </source>
</evidence>
<comment type="catalytic activity">
    <reaction evidence="1 8">
        <text>(S)-4-amino-5-oxopentanoate = 5-aminolevulinate</text>
        <dbReference type="Rhea" id="RHEA:14265"/>
        <dbReference type="ChEBI" id="CHEBI:57501"/>
        <dbReference type="ChEBI" id="CHEBI:356416"/>
        <dbReference type="EC" id="5.4.3.8"/>
    </reaction>
</comment>
<dbReference type="GO" id="GO:0006782">
    <property type="term" value="P:protoporphyrinogen IX biosynthetic process"/>
    <property type="evidence" value="ECO:0007669"/>
    <property type="project" value="UniProtKB-UniRule"/>
</dbReference>
<feature type="modified residue" description="N6-(pyridoxal phosphate)lysine" evidence="8">
    <location>
        <position position="280"/>
    </location>
</feature>
<dbReference type="PROSITE" id="PS00600">
    <property type="entry name" value="AA_TRANSFER_CLASS_3"/>
    <property type="match status" value="1"/>
</dbReference>
<accession>A0A6J4R728</accession>
<dbReference type="GO" id="GO:0008483">
    <property type="term" value="F:transaminase activity"/>
    <property type="evidence" value="ECO:0007669"/>
    <property type="project" value="InterPro"/>
</dbReference>
<protein>
    <recommendedName>
        <fullName evidence="8">Glutamate-1-semialdehyde 2,1-aminomutase</fullName>
        <shortName evidence="8">GSA</shortName>
        <ecNumber evidence="8">5.4.3.8</ecNumber>
    </recommendedName>
    <alternativeName>
        <fullName evidence="8">Glutamate-1-semialdehyde aminotransferase</fullName>
        <shortName evidence="8">GSA-AT</shortName>
    </alternativeName>
</protein>
<keyword evidence="6 8" id="KW-0413">Isomerase</keyword>
<keyword evidence="5 8" id="KW-0663">Pyridoxal phosphate</keyword>
<dbReference type="InterPro" id="IPR004639">
    <property type="entry name" value="4pyrrol_synth_GluAld_NH2Trfase"/>
</dbReference>
<dbReference type="InterPro" id="IPR015422">
    <property type="entry name" value="PyrdxlP-dep_Trfase_small"/>
</dbReference>
<evidence type="ECO:0000313" key="9">
    <source>
        <dbReference type="EMBL" id="CAA9460943.1"/>
    </source>
</evidence>
<comment type="cofactor">
    <cofactor evidence="2 8">
        <name>pyridoxal 5'-phosphate</name>
        <dbReference type="ChEBI" id="CHEBI:597326"/>
    </cofactor>
</comment>
<dbReference type="GO" id="GO:0042286">
    <property type="term" value="F:glutamate-1-semialdehyde 2,1-aminomutase activity"/>
    <property type="evidence" value="ECO:0007669"/>
    <property type="project" value="UniProtKB-UniRule"/>
</dbReference>
<evidence type="ECO:0000256" key="8">
    <source>
        <dbReference type="HAMAP-Rule" id="MF_00375"/>
    </source>
</evidence>
<dbReference type="InterPro" id="IPR015424">
    <property type="entry name" value="PyrdxlP-dep_Trfase"/>
</dbReference>
<comment type="similarity">
    <text evidence="4 8">Belongs to the class-III pyridoxal-phosphate-dependent aminotransferase family. HemL subfamily.</text>
</comment>
<dbReference type="AlphaFoldDB" id="A0A6J4R728"/>
<dbReference type="EMBL" id="CADCVG010000099">
    <property type="protein sequence ID" value="CAA9460943.1"/>
    <property type="molecule type" value="Genomic_DNA"/>
</dbReference>
<sequence length="447" mass="47889">MQGSNENIKAREALSTDRSARLMQRAVKQLPGGVNSPVRAFRSVGGDPLFMQRGEGSRIFDVDGNSYVDYVMSYGPLVLGHAHPDVVATLEEMVRSGTTFGAPTELEVEMAELVCELVSSIEMVRMTNSGTEATMSAIRVARGYTGREAILKFDGNYHGHGDALLVSAGSGVATLGLPDSPGVTRGAAKDTAVLPYNDLDAVRALFEERGEEFAAVILEPVCGNMGCVLPVEGYLKGLREITQQYGTVLIFDEVMTGFRLARGGAQERYGVVPDMTCLGKIIGGGLPVGAFGGRREIMEQVAPSGPIYQAGTLSGNPLAMTAGLATLRATGESGFYERLEELGERWRRGMDEAASEGGIPFTINQVGSMVSIFFTEGPVTDFGSAAHSDTKAFKDFFWHMLGRGIYLAPSQYEAGFISFVHSEEDLNKTFEAAREWFVGAPADAGRG</sequence>
<dbReference type="UniPathway" id="UPA00251">
    <property type="reaction ID" value="UER00317"/>
</dbReference>
<keyword evidence="8" id="KW-0963">Cytoplasm</keyword>